<keyword evidence="9 14" id="KW-0808">Transferase</keyword>
<dbReference type="GO" id="GO:0016779">
    <property type="term" value="F:nucleotidyltransferase activity"/>
    <property type="evidence" value="ECO:0007669"/>
    <property type="project" value="UniProtKB-KW"/>
</dbReference>
<comment type="similarity">
    <text evidence="7 14">Belongs to the CobU/CobP family.</text>
</comment>
<dbReference type="SUPFAM" id="SSF52540">
    <property type="entry name" value="P-loop containing nucleoside triphosphate hydrolases"/>
    <property type="match status" value="1"/>
</dbReference>
<evidence type="ECO:0000256" key="12">
    <source>
        <dbReference type="ARBA" id="ARBA00022840"/>
    </source>
</evidence>
<name>A0ABV4AXU0_9BURK</name>
<evidence type="ECO:0000256" key="14">
    <source>
        <dbReference type="PIRNR" id="PIRNR006135"/>
    </source>
</evidence>
<evidence type="ECO:0000256" key="5">
    <source>
        <dbReference type="ARBA" id="ARBA00004692"/>
    </source>
</evidence>
<evidence type="ECO:0000256" key="13">
    <source>
        <dbReference type="ARBA" id="ARBA00023134"/>
    </source>
</evidence>
<comment type="catalytic activity">
    <reaction evidence="3">
        <text>adenosylcob(III)inamide + GTP = adenosylcob(III)inamide phosphate + GDP + H(+)</text>
        <dbReference type="Rhea" id="RHEA:15765"/>
        <dbReference type="ChEBI" id="CHEBI:2480"/>
        <dbReference type="ChEBI" id="CHEBI:15378"/>
        <dbReference type="ChEBI" id="CHEBI:37565"/>
        <dbReference type="ChEBI" id="CHEBI:58189"/>
        <dbReference type="ChEBI" id="CHEBI:58502"/>
        <dbReference type="EC" id="2.7.1.156"/>
    </reaction>
</comment>
<evidence type="ECO:0000256" key="4">
    <source>
        <dbReference type="ARBA" id="ARBA00003889"/>
    </source>
</evidence>
<sequence>MDQSIFHIDGAPLKLLLLGGQKSGKSRQAELLARAWLQADAGRSASLVATGTAYDLEMHERIARHQRDRRERVPQLATLEAPRDVAQLLQAHSRPEHLLVVDCLTLWLTNWLMPMEPPTPAPATAPAPAQAWQTQCDAFIAALQAATGPVILVSNEIGLGVIPMGREVRAFVDALGLLNQQAAAACNRVQLMAAGLPLQMK</sequence>
<dbReference type="Proteomes" id="UP001562178">
    <property type="component" value="Unassembled WGS sequence"/>
</dbReference>
<dbReference type="GO" id="GO:0016301">
    <property type="term" value="F:kinase activity"/>
    <property type="evidence" value="ECO:0007669"/>
    <property type="project" value="UniProtKB-KW"/>
</dbReference>
<dbReference type="CDD" id="cd00544">
    <property type="entry name" value="CobU"/>
    <property type="match status" value="1"/>
</dbReference>
<dbReference type="InterPro" id="IPR003203">
    <property type="entry name" value="CobU/CobP"/>
</dbReference>
<keyword evidence="15" id="KW-0548">Nucleotidyltransferase</keyword>
<gene>
    <name evidence="15" type="ORF">AB7A72_02705</name>
</gene>
<evidence type="ECO:0000256" key="7">
    <source>
        <dbReference type="ARBA" id="ARBA00007490"/>
    </source>
</evidence>
<proteinExistence type="inferred from homology"/>
<evidence type="ECO:0000313" key="16">
    <source>
        <dbReference type="Proteomes" id="UP001562178"/>
    </source>
</evidence>
<organism evidence="15 16">
    <name type="scientific">Comamonas sediminis</name>
    <dbReference type="NCBI Taxonomy" id="1783360"/>
    <lineage>
        <taxon>Bacteria</taxon>
        <taxon>Pseudomonadati</taxon>
        <taxon>Pseudomonadota</taxon>
        <taxon>Betaproteobacteria</taxon>
        <taxon>Burkholderiales</taxon>
        <taxon>Comamonadaceae</taxon>
        <taxon>Comamonas</taxon>
    </lineage>
</organism>
<comment type="catalytic activity">
    <reaction evidence="1 14">
        <text>adenosylcob(III)inamide + ATP = adenosylcob(III)inamide phosphate + ADP + H(+)</text>
        <dbReference type="Rhea" id="RHEA:15769"/>
        <dbReference type="ChEBI" id="CHEBI:2480"/>
        <dbReference type="ChEBI" id="CHEBI:15378"/>
        <dbReference type="ChEBI" id="CHEBI:30616"/>
        <dbReference type="ChEBI" id="CHEBI:58502"/>
        <dbReference type="ChEBI" id="CHEBI:456216"/>
        <dbReference type="EC" id="2.7.1.156"/>
    </reaction>
</comment>
<evidence type="ECO:0000313" key="15">
    <source>
        <dbReference type="EMBL" id="MEY2249903.1"/>
    </source>
</evidence>
<comment type="pathway">
    <text evidence="6 14">Cofactor biosynthesis; adenosylcobalamin biosynthesis; adenosylcobalamin from cob(II)yrinate a,c-diamide: step 5/7.</text>
</comment>
<evidence type="ECO:0000256" key="10">
    <source>
        <dbReference type="ARBA" id="ARBA00022741"/>
    </source>
</evidence>
<keyword evidence="11 14" id="KW-0418">Kinase</keyword>
<comment type="pathway">
    <text evidence="5 14">Cofactor biosynthesis; adenosylcobalamin biosynthesis; adenosylcobalamin from cob(II)yrinate a,c-diamide: step 6/7.</text>
</comment>
<keyword evidence="8 14" id="KW-0169">Cobalamin biosynthesis</keyword>
<dbReference type="EC" id="2.7.1.156" evidence="14"/>
<dbReference type="Gene3D" id="3.40.50.300">
    <property type="entry name" value="P-loop containing nucleotide triphosphate hydrolases"/>
    <property type="match status" value="1"/>
</dbReference>
<comment type="catalytic activity">
    <reaction evidence="2 14">
        <text>adenosylcob(III)inamide phosphate + GTP + H(+) = adenosylcob(III)inamide-GDP + diphosphate</text>
        <dbReference type="Rhea" id="RHEA:22712"/>
        <dbReference type="ChEBI" id="CHEBI:15378"/>
        <dbReference type="ChEBI" id="CHEBI:33019"/>
        <dbReference type="ChEBI" id="CHEBI:37565"/>
        <dbReference type="ChEBI" id="CHEBI:58502"/>
        <dbReference type="ChEBI" id="CHEBI:60487"/>
        <dbReference type="EC" id="2.7.7.62"/>
    </reaction>
</comment>
<evidence type="ECO:0000256" key="1">
    <source>
        <dbReference type="ARBA" id="ARBA00000312"/>
    </source>
</evidence>
<dbReference type="Pfam" id="PF02283">
    <property type="entry name" value="CobU"/>
    <property type="match status" value="1"/>
</dbReference>
<comment type="caution">
    <text evidence="15">The sequence shown here is derived from an EMBL/GenBank/DDBJ whole genome shotgun (WGS) entry which is preliminary data.</text>
</comment>
<protein>
    <recommendedName>
        <fullName evidence="14">Bifunctional adenosylcobalamin biosynthesis protein</fullName>
        <ecNumber evidence="14">2.7.1.156</ecNumber>
        <ecNumber evidence="14">2.7.7.62</ecNumber>
    </recommendedName>
</protein>
<keyword evidence="13 14" id="KW-0342">GTP-binding</keyword>
<dbReference type="PANTHER" id="PTHR34848">
    <property type="match status" value="1"/>
</dbReference>
<dbReference type="PANTHER" id="PTHR34848:SF1">
    <property type="entry name" value="BIFUNCTIONAL ADENOSYLCOBALAMIN BIOSYNTHESIS PROTEIN COBU"/>
    <property type="match status" value="1"/>
</dbReference>
<evidence type="ECO:0000256" key="2">
    <source>
        <dbReference type="ARBA" id="ARBA00000711"/>
    </source>
</evidence>
<evidence type="ECO:0000256" key="11">
    <source>
        <dbReference type="ARBA" id="ARBA00022777"/>
    </source>
</evidence>
<reference evidence="15 16" key="1">
    <citation type="journal article" date="2016" name="Int. J. Syst. Evol. Microbiol.">
        <title>Description of Comamonas sediminis sp. nov., isolated from lagoon sediments.</title>
        <authorList>
            <person name="Subhash Y."/>
            <person name="Bang J.J."/>
            <person name="You T.H."/>
            <person name="Lee S.S."/>
        </authorList>
    </citation>
    <scope>NUCLEOTIDE SEQUENCE [LARGE SCALE GENOMIC DNA]</scope>
    <source>
        <strain evidence="15 16">JCM 31169</strain>
    </source>
</reference>
<keyword evidence="10 14" id="KW-0547">Nucleotide-binding</keyword>
<accession>A0ABV4AXU0</accession>
<dbReference type="InterPro" id="IPR027417">
    <property type="entry name" value="P-loop_NTPase"/>
</dbReference>
<keyword evidence="12 14" id="KW-0067">ATP-binding</keyword>
<evidence type="ECO:0000256" key="9">
    <source>
        <dbReference type="ARBA" id="ARBA00022679"/>
    </source>
</evidence>
<dbReference type="EC" id="2.7.7.62" evidence="14"/>
<keyword evidence="16" id="KW-1185">Reference proteome</keyword>
<dbReference type="PIRSF" id="PIRSF006135">
    <property type="entry name" value="CobU"/>
    <property type="match status" value="1"/>
</dbReference>
<evidence type="ECO:0000256" key="8">
    <source>
        <dbReference type="ARBA" id="ARBA00022573"/>
    </source>
</evidence>
<dbReference type="EMBL" id="JBGBDC010000001">
    <property type="protein sequence ID" value="MEY2249903.1"/>
    <property type="molecule type" value="Genomic_DNA"/>
</dbReference>
<dbReference type="RefSeq" id="WP_369458943.1">
    <property type="nucleotide sequence ID" value="NZ_JBGBDC010000001.1"/>
</dbReference>
<comment type="function">
    <text evidence="4 14">Catalyzes ATP-dependent phosphorylation of adenosylcobinamide and addition of GMP to adenosylcobinamide phosphate.</text>
</comment>
<evidence type="ECO:0000256" key="3">
    <source>
        <dbReference type="ARBA" id="ARBA00001522"/>
    </source>
</evidence>
<evidence type="ECO:0000256" key="6">
    <source>
        <dbReference type="ARBA" id="ARBA00005159"/>
    </source>
</evidence>